<dbReference type="Pfam" id="PF19296">
    <property type="entry name" value="RelA_AH_RIS"/>
    <property type="match status" value="1"/>
</dbReference>
<dbReference type="Pfam" id="PF13291">
    <property type="entry name" value="ACT_4"/>
    <property type="match status" value="1"/>
</dbReference>
<dbReference type="Proteomes" id="UP001652394">
    <property type="component" value="Unassembled WGS sequence"/>
</dbReference>
<dbReference type="InterPro" id="IPR012675">
    <property type="entry name" value="Beta-grasp_dom_sf"/>
</dbReference>
<organism evidence="9 10">
    <name type="scientific">Faecalicatena acetigenes</name>
    <dbReference type="NCBI Taxonomy" id="2981790"/>
    <lineage>
        <taxon>Bacteria</taxon>
        <taxon>Bacillati</taxon>
        <taxon>Bacillota</taxon>
        <taxon>Clostridia</taxon>
        <taxon>Lachnospirales</taxon>
        <taxon>Lachnospiraceae</taxon>
        <taxon>Faecalicatena</taxon>
    </lineage>
</organism>
<dbReference type="InterPro" id="IPR004811">
    <property type="entry name" value="RelA/Spo_fam"/>
</dbReference>
<dbReference type="InterPro" id="IPR045600">
    <property type="entry name" value="RelA/SpoT_AH_RIS"/>
</dbReference>
<feature type="domain" description="HD" evidence="7">
    <location>
        <begin position="76"/>
        <end position="176"/>
    </location>
</feature>
<dbReference type="RefSeq" id="WP_117975463.1">
    <property type="nucleotide sequence ID" value="NZ_JAOQJX010000007.1"/>
</dbReference>
<dbReference type="Gene3D" id="3.10.20.30">
    <property type="match status" value="1"/>
</dbReference>
<evidence type="ECO:0000259" key="8">
    <source>
        <dbReference type="PROSITE" id="PS51880"/>
    </source>
</evidence>
<dbReference type="PANTHER" id="PTHR21262:SF31">
    <property type="entry name" value="GTP PYROPHOSPHOKINASE"/>
    <property type="match status" value="1"/>
</dbReference>
<dbReference type="InterPro" id="IPR045865">
    <property type="entry name" value="ACT-like_dom_sf"/>
</dbReference>
<dbReference type="Gene3D" id="1.10.3210.10">
    <property type="entry name" value="Hypothetical protein af1432"/>
    <property type="match status" value="1"/>
</dbReference>
<dbReference type="InterPro" id="IPR007685">
    <property type="entry name" value="RelA_SpoT"/>
</dbReference>
<feature type="domain" description="ACT" evidence="6">
    <location>
        <begin position="694"/>
        <end position="768"/>
    </location>
</feature>
<dbReference type="Gene3D" id="3.30.460.10">
    <property type="entry name" value="Beta Polymerase, domain 2"/>
    <property type="match status" value="1"/>
</dbReference>
<dbReference type="SUPFAM" id="SSF81271">
    <property type="entry name" value="TGS-like"/>
    <property type="match status" value="1"/>
</dbReference>
<evidence type="ECO:0000259" key="6">
    <source>
        <dbReference type="PROSITE" id="PS51671"/>
    </source>
</evidence>
<proteinExistence type="inferred from homology"/>
<comment type="function">
    <text evidence="5">In eubacteria ppGpp (guanosine 3'-diphosphate 5'-diphosphate) is a mediator of the stringent response that coordinates a variety of cellular activities in response to changes in nutritional abundance.</text>
</comment>
<dbReference type="CDD" id="cd00077">
    <property type="entry name" value="HDc"/>
    <property type="match status" value="1"/>
</dbReference>
<dbReference type="SUPFAM" id="SSF55021">
    <property type="entry name" value="ACT-like"/>
    <property type="match status" value="1"/>
</dbReference>
<keyword evidence="10" id="KW-1185">Reference proteome</keyword>
<sequence length="768" mass="87724">MAGTLEYELLNRNLEIVDGHAVKAPEDYQDPEQLYQALIARVRKYHPSADITMIEKAYAIGKAAHKEQVRKSGEPYIIHPLWVGIILAELEMDKETIVAGMLHDAVEDTDMTLEEVVREFGEEVALLVDGVTKLGQLSYAKDKLEVQAENLRKMFLAMAKDIRVIIIKLADRLHNMRTLEFMIPEKQKEKARETLDIYAPIAQRLGISKIKTELDDLSLKYSQPEVYYNLVKELNERKTEREEFVQQIVEEVSSHMTNAHIQAKVYGRVKHFFSIYKKMVNQNKTLDQVYDLFAVRIIVDSVKDCYAALGVIHEMYTPIPGRFKDYIAMPKANMYQSLHTTLMGPSGQPFEIQIRTEEMHKTAEYGIAAHWKYKEGGDTTKSMKAQEEEKLSWLRQILEWQRDMSDNREFLSLLKGDLDLFAEDVYCFTPNGDVKNLPNGSTTVDFAYSIHSAVGNKMVGARVNGKLVNIDYKIQNGDRIEILTSQNSKGPSRDWLNIVKSTQAKNKINQWFKREFKEENIIRGKEQIVSYCKAKGFSSADIIKPQYQQIVQKKYGFKDWDSVLAAIGHGGLKEGQVVNRLLEEYEKDHKKEITDETILEKISEANNQKVHIAKSKSGIVVKGIDDMAVRFSKCCNPVPGDEIVGFVTRGRGMSIHRTDCINMLHLTDKERERLIDAEWEENAAEESGGQYLAELKMYAADRQGLLMDISRIFTEAKIDVKSMNVRTSKKGTATLDVGFTVHGREEMNRVTEKLRQLDGVIDIERTAG</sequence>
<comment type="similarity">
    <text evidence="5">Belongs to the relA/spoT family.</text>
</comment>
<dbReference type="SMART" id="SM00471">
    <property type="entry name" value="HDc"/>
    <property type="match status" value="1"/>
</dbReference>
<dbReference type="SMART" id="SM00954">
    <property type="entry name" value="RelA_SpoT"/>
    <property type="match status" value="1"/>
</dbReference>
<evidence type="ECO:0000259" key="7">
    <source>
        <dbReference type="PROSITE" id="PS51831"/>
    </source>
</evidence>
<evidence type="ECO:0000313" key="10">
    <source>
        <dbReference type="Proteomes" id="UP001652394"/>
    </source>
</evidence>
<keyword evidence="4" id="KW-0694">RNA-binding</keyword>
<gene>
    <name evidence="9" type="ORF">OCV51_06330</name>
</gene>
<dbReference type="CDD" id="cd01668">
    <property type="entry name" value="TGS_RSH"/>
    <property type="match status" value="1"/>
</dbReference>
<reference evidence="9 10" key="1">
    <citation type="journal article" date="2021" name="ISME Commun">
        <title>Automated analysis of genomic sequences facilitates high-throughput and comprehensive description of bacteria.</title>
        <authorList>
            <person name="Hitch T.C.A."/>
        </authorList>
    </citation>
    <scope>NUCLEOTIDE SEQUENCE [LARGE SCALE GENOMIC DNA]</scope>
    <source>
        <strain evidence="9 10">H2_18</strain>
    </source>
</reference>
<comment type="catalytic activity">
    <reaction evidence="3">
        <text>GTP + ATP = guanosine 3'-diphosphate 5'-triphosphate + AMP</text>
        <dbReference type="Rhea" id="RHEA:22088"/>
        <dbReference type="ChEBI" id="CHEBI:30616"/>
        <dbReference type="ChEBI" id="CHEBI:37565"/>
        <dbReference type="ChEBI" id="CHEBI:142410"/>
        <dbReference type="ChEBI" id="CHEBI:456215"/>
        <dbReference type="EC" id="2.7.6.5"/>
    </reaction>
</comment>
<comment type="pathway">
    <text evidence="1">Purine metabolism; ppGpp biosynthesis; ppGpp from GTP: step 1/2.</text>
</comment>
<dbReference type="InterPro" id="IPR002912">
    <property type="entry name" value="ACT_dom"/>
</dbReference>
<comment type="caution">
    <text evidence="9">The sequence shown here is derived from an EMBL/GenBank/DDBJ whole genome shotgun (WGS) entry which is preliminary data.</text>
</comment>
<dbReference type="PROSITE" id="PS51880">
    <property type="entry name" value="TGS"/>
    <property type="match status" value="1"/>
</dbReference>
<dbReference type="NCBIfam" id="TIGR00691">
    <property type="entry name" value="spoT_relA"/>
    <property type="match status" value="1"/>
</dbReference>
<protein>
    <recommendedName>
        <fullName evidence="2">GTP diphosphokinase</fullName>
        <ecNumber evidence="2">2.7.6.5</ecNumber>
    </recommendedName>
</protein>
<dbReference type="PROSITE" id="PS50889">
    <property type="entry name" value="S4"/>
    <property type="match status" value="1"/>
</dbReference>
<dbReference type="InterPro" id="IPR033655">
    <property type="entry name" value="TGS_RelA/SpoT"/>
</dbReference>
<dbReference type="Pfam" id="PF02824">
    <property type="entry name" value="TGS"/>
    <property type="match status" value="1"/>
</dbReference>
<evidence type="ECO:0000256" key="5">
    <source>
        <dbReference type="RuleBase" id="RU003847"/>
    </source>
</evidence>
<evidence type="ECO:0000256" key="1">
    <source>
        <dbReference type="ARBA" id="ARBA00004976"/>
    </source>
</evidence>
<accession>A0ABT2TAM0</accession>
<dbReference type="CDD" id="cd04876">
    <property type="entry name" value="ACT_RelA-SpoT"/>
    <property type="match status" value="1"/>
</dbReference>
<dbReference type="Gene3D" id="3.30.70.260">
    <property type="match status" value="1"/>
</dbReference>
<dbReference type="EC" id="2.7.6.5" evidence="2"/>
<dbReference type="InterPro" id="IPR006674">
    <property type="entry name" value="HD_domain"/>
</dbReference>
<dbReference type="CDD" id="cd05399">
    <property type="entry name" value="NT_Rel-Spo_like"/>
    <property type="match status" value="1"/>
</dbReference>
<dbReference type="PANTHER" id="PTHR21262">
    <property type="entry name" value="GUANOSINE-3',5'-BIS DIPHOSPHATE 3'-PYROPHOSPHOHYDROLASE"/>
    <property type="match status" value="1"/>
</dbReference>
<dbReference type="InterPro" id="IPR003607">
    <property type="entry name" value="HD/PDEase_dom"/>
</dbReference>
<dbReference type="SUPFAM" id="SSF109604">
    <property type="entry name" value="HD-domain/PDEase-like"/>
    <property type="match status" value="1"/>
</dbReference>
<dbReference type="InterPro" id="IPR004095">
    <property type="entry name" value="TGS"/>
</dbReference>
<evidence type="ECO:0000313" key="9">
    <source>
        <dbReference type="EMBL" id="MCU6747271.1"/>
    </source>
</evidence>
<dbReference type="Pfam" id="PF13328">
    <property type="entry name" value="HD_4"/>
    <property type="match status" value="1"/>
</dbReference>
<dbReference type="InterPro" id="IPR043519">
    <property type="entry name" value="NT_sf"/>
</dbReference>
<dbReference type="Pfam" id="PF04607">
    <property type="entry name" value="RelA_SpoT"/>
    <property type="match status" value="1"/>
</dbReference>
<feature type="domain" description="TGS" evidence="8">
    <location>
        <begin position="423"/>
        <end position="484"/>
    </location>
</feature>
<evidence type="ECO:0000256" key="2">
    <source>
        <dbReference type="ARBA" id="ARBA00013251"/>
    </source>
</evidence>
<evidence type="ECO:0000256" key="3">
    <source>
        <dbReference type="ARBA" id="ARBA00048244"/>
    </source>
</evidence>
<dbReference type="EMBL" id="JAOQJX010000007">
    <property type="protein sequence ID" value="MCU6747271.1"/>
    <property type="molecule type" value="Genomic_DNA"/>
</dbReference>
<name>A0ABT2TAM0_9FIRM</name>
<dbReference type="PROSITE" id="PS51671">
    <property type="entry name" value="ACT"/>
    <property type="match status" value="1"/>
</dbReference>
<dbReference type="PROSITE" id="PS51831">
    <property type="entry name" value="HD"/>
    <property type="match status" value="1"/>
</dbReference>
<evidence type="ECO:0000256" key="4">
    <source>
        <dbReference type="PROSITE-ProRule" id="PRU00182"/>
    </source>
</evidence>
<dbReference type="InterPro" id="IPR012676">
    <property type="entry name" value="TGS-like"/>
</dbReference>
<dbReference type="SUPFAM" id="SSF81301">
    <property type="entry name" value="Nucleotidyltransferase"/>
    <property type="match status" value="1"/>
</dbReference>